<dbReference type="InterPro" id="IPR029058">
    <property type="entry name" value="AB_hydrolase_fold"/>
</dbReference>
<reference evidence="4 5" key="1">
    <citation type="submission" date="2017-08" db="EMBL/GenBank/DDBJ databases">
        <title>Acidophilic green algal genome provides insights into adaptation to an acidic environment.</title>
        <authorList>
            <person name="Hirooka S."/>
            <person name="Hirose Y."/>
            <person name="Kanesaki Y."/>
            <person name="Higuchi S."/>
            <person name="Fujiwara T."/>
            <person name="Onuma R."/>
            <person name="Era A."/>
            <person name="Ohbayashi R."/>
            <person name="Uzuka A."/>
            <person name="Nozaki H."/>
            <person name="Yoshikawa H."/>
            <person name="Miyagishima S.Y."/>
        </authorList>
    </citation>
    <scope>NUCLEOTIDE SEQUENCE [LARGE SCALE GENOMIC DNA]</scope>
    <source>
        <strain evidence="4 5">NIES-2499</strain>
    </source>
</reference>
<proteinExistence type="predicted"/>
<evidence type="ECO:0000313" key="5">
    <source>
        <dbReference type="Proteomes" id="UP000232323"/>
    </source>
</evidence>
<sequence length="542" mass="57780">MIVKQIAQKASETDVGKTSSASNKLDKWRYGIQSNPSSDVSTSTFRIHLEVAGKARTALLHIPLETSAISTATPALNHSSAASNAEEQLRMSGMNQVADAHGFIVVYPQADIPFGPSGFAWNIPGQPLISGLAVPSGASDDTLFIRLLITALVGTHDTSKPESIVNSTIVSPSGRTEQSAYSSSTSLTPLSQDNSASYSAWSTETGHVLVPYVDPLRVYVTGFSGGARMACQLACDLPNMITAIAAVSGIRFPSPCRSQQSTPIIAFHGTLDEVDLYKGGGQAYWTYSVPQAAQMWAAHNLCQPDLRNKSSSVNSVDIRLGSNLVQTTFIGCSHTNSQQQPPLSSGIWRSCQGSRKDVMLYTIEDGGHDWPGATASPGSTFLSRLSIAQSVRDAVSKVLKMEASDSEAQVPEDSRNCEQLTMASASINKSGVVDTPANSTSIDSPLIGGTAQHAGSRPANNCDKKVIQPNYICNHSKSILAQSGESDQLLVNGSAVMAQDRADEKLTPVASPNFPDPLMLKHEHLKASDLIWNFFQSHCKTI</sequence>
<dbReference type="PANTHER" id="PTHR43037:SF5">
    <property type="entry name" value="FERULOYL ESTERASE"/>
    <property type="match status" value="1"/>
</dbReference>
<gene>
    <name evidence="4" type="ORF">CEUSTIGMA_g4354.t1</name>
</gene>
<dbReference type="InterPro" id="IPR050955">
    <property type="entry name" value="Plant_Biomass_Hydrol_Est"/>
</dbReference>
<dbReference type="Gene3D" id="3.40.50.1820">
    <property type="entry name" value="alpha/beta hydrolase"/>
    <property type="match status" value="1"/>
</dbReference>
<dbReference type="SUPFAM" id="SSF53474">
    <property type="entry name" value="alpha/beta-Hydrolases"/>
    <property type="match status" value="1"/>
</dbReference>
<accession>A0A250X1G3</accession>
<feature type="region of interest" description="Disordered" evidence="3">
    <location>
        <begin position="164"/>
        <end position="192"/>
    </location>
</feature>
<organism evidence="4 5">
    <name type="scientific">Chlamydomonas eustigma</name>
    <dbReference type="NCBI Taxonomy" id="1157962"/>
    <lineage>
        <taxon>Eukaryota</taxon>
        <taxon>Viridiplantae</taxon>
        <taxon>Chlorophyta</taxon>
        <taxon>core chlorophytes</taxon>
        <taxon>Chlorophyceae</taxon>
        <taxon>CS clade</taxon>
        <taxon>Chlamydomonadales</taxon>
        <taxon>Chlamydomonadaceae</taxon>
        <taxon>Chlamydomonas</taxon>
    </lineage>
</organism>
<dbReference type="Proteomes" id="UP000232323">
    <property type="component" value="Unassembled WGS sequence"/>
</dbReference>
<keyword evidence="5" id="KW-1185">Reference proteome</keyword>
<dbReference type="AlphaFoldDB" id="A0A250X1G3"/>
<comment type="caution">
    <text evidence="4">The sequence shown here is derived from an EMBL/GenBank/DDBJ whole genome shotgun (WGS) entry which is preliminary data.</text>
</comment>
<dbReference type="OrthoDB" id="424610at2759"/>
<evidence type="ECO:0000313" key="4">
    <source>
        <dbReference type="EMBL" id="GAX76908.1"/>
    </source>
</evidence>
<evidence type="ECO:0000256" key="1">
    <source>
        <dbReference type="ARBA" id="ARBA00022729"/>
    </source>
</evidence>
<dbReference type="EMBL" id="BEGY01000020">
    <property type="protein sequence ID" value="GAX76908.1"/>
    <property type="molecule type" value="Genomic_DNA"/>
</dbReference>
<protein>
    <recommendedName>
        <fullName evidence="6">Feruloyl esterase</fullName>
    </recommendedName>
</protein>
<keyword evidence="2" id="KW-0378">Hydrolase</keyword>
<dbReference type="GO" id="GO:0016787">
    <property type="term" value="F:hydrolase activity"/>
    <property type="evidence" value="ECO:0007669"/>
    <property type="project" value="UniProtKB-KW"/>
</dbReference>
<name>A0A250X1G3_9CHLO</name>
<keyword evidence="1" id="KW-0732">Signal</keyword>
<evidence type="ECO:0000256" key="3">
    <source>
        <dbReference type="SAM" id="MobiDB-lite"/>
    </source>
</evidence>
<evidence type="ECO:0008006" key="6">
    <source>
        <dbReference type="Google" id="ProtNLM"/>
    </source>
</evidence>
<dbReference type="PANTHER" id="PTHR43037">
    <property type="entry name" value="UNNAMED PRODUCT-RELATED"/>
    <property type="match status" value="1"/>
</dbReference>
<evidence type="ECO:0000256" key="2">
    <source>
        <dbReference type="ARBA" id="ARBA00022801"/>
    </source>
</evidence>